<sequence length="204" mass="23000">MSHCRQRWGKNQLLIAIRVLGLRWRFAQFGHVSRYNRKGLWSIHTPLHRRLFSVAPLEGSFYGLDQLGLYVRLVGRACEGLTLWRLSRVNFQQRLQKKKNDTNIRPTPCPQDGLYVLVPVHRHGGYSPGDLWLEERYASTFALVLVPSPLLIILSLSHSQLITASTSRDTDGQIGVHFGSSRQAGTRSHAMQLSACAVSSGSHM</sequence>
<name>A0A1H6PV95_YARLL</name>
<gene>
    <name evidence="2" type="ORF">B0I71DRAFT_168260</name>
    <name evidence="1" type="ORF">YALI1_D06756g</name>
</gene>
<dbReference type="Proteomes" id="UP000182444">
    <property type="component" value="Chromosome 1D"/>
</dbReference>
<dbReference type="VEuPathDB" id="FungiDB:YALI1_D06756g"/>
<evidence type="ECO:0000313" key="1">
    <source>
        <dbReference type="EMBL" id="AOW03612.1"/>
    </source>
</evidence>
<organism evidence="1 3">
    <name type="scientific">Yarrowia lipolytica</name>
    <name type="common">Candida lipolytica</name>
    <dbReference type="NCBI Taxonomy" id="4952"/>
    <lineage>
        <taxon>Eukaryota</taxon>
        <taxon>Fungi</taxon>
        <taxon>Dikarya</taxon>
        <taxon>Ascomycota</taxon>
        <taxon>Saccharomycotina</taxon>
        <taxon>Dipodascomycetes</taxon>
        <taxon>Dipodascales</taxon>
        <taxon>Dipodascales incertae sedis</taxon>
        <taxon>Yarrowia</taxon>
    </lineage>
</organism>
<evidence type="ECO:0000313" key="4">
    <source>
        <dbReference type="Proteomes" id="UP000256601"/>
    </source>
</evidence>
<dbReference type="Proteomes" id="UP000256601">
    <property type="component" value="Unassembled WGS sequence"/>
</dbReference>
<dbReference type="EMBL" id="KZ858955">
    <property type="protein sequence ID" value="RDW28176.1"/>
    <property type="molecule type" value="Genomic_DNA"/>
</dbReference>
<accession>A0A1H6PV95</accession>
<reference evidence="2 4" key="2">
    <citation type="submission" date="2018-07" db="EMBL/GenBank/DDBJ databases">
        <title>Draft Genome Assemblies for Five Robust Yarrowia lipolytica Strains Exhibiting High Lipid Production and Pentose Sugar Utilization and Sugar Alcohol Secretion from Undetoxified Lignocellulosic Biomass Hydrolysates.</title>
        <authorList>
            <consortium name="DOE Joint Genome Institute"/>
            <person name="Walker C."/>
            <person name="Ryu S."/>
            <person name="Na H."/>
            <person name="Zane M."/>
            <person name="LaButti K."/>
            <person name="Lipzen A."/>
            <person name="Haridas S."/>
            <person name="Barry K."/>
            <person name="Grigoriev I.V."/>
            <person name="Quarterman J."/>
            <person name="Slininger P."/>
            <person name="Dien B."/>
            <person name="Trinh C.T."/>
        </authorList>
    </citation>
    <scope>NUCLEOTIDE SEQUENCE [LARGE SCALE GENOMIC DNA]</scope>
    <source>
        <strain evidence="2 4">YB392</strain>
    </source>
</reference>
<reference evidence="1 3" key="1">
    <citation type="journal article" date="2016" name="PLoS ONE">
        <title>Sequence Assembly of Yarrowia lipolytica Strain W29/CLIB89 Shows Transposable Element Diversity.</title>
        <authorList>
            <person name="Magnan C."/>
            <person name="Yu J."/>
            <person name="Chang I."/>
            <person name="Jahn E."/>
            <person name="Kanomata Y."/>
            <person name="Wu J."/>
            <person name="Zeller M."/>
            <person name="Oakes M."/>
            <person name="Baldi P."/>
            <person name="Sandmeyer S."/>
        </authorList>
    </citation>
    <scope>NUCLEOTIDE SEQUENCE [LARGE SCALE GENOMIC DNA]</scope>
    <source>
        <strain evidence="1">CLIB89</strain>
        <strain evidence="3">CLIB89(W29)</strain>
    </source>
</reference>
<dbReference type="VEuPathDB" id="FungiDB:YALI0_D05203g"/>
<evidence type="ECO:0000313" key="3">
    <source>
        <dbReference type="Proteomes" id="UP000182444"/>
    </source>
</evidence>
<dbReference type="AlphaFoldDB" id="A0A1H6PV95"/>
<dbReference type="EMBL" id="CP017556">
    <property type="protein sequence ID" value="AOW03612.1"/>
    <property type="molecule type" value="Genomic_DNA"/>
</dbReference>
<evidence type="ECO:0000313" key="2">
    <source>
        <dbReference type="EMBL" id="RDW28176.1"/>
    </source>
</evidence>
<protein>
    <submittedName>
        <fullName evidence="1">Uncharacterized protein</fullName>
    </submittedName>
</protein>
<proteinExistence type="predicted"/>